<feature type="compositionally biased region" description="Low complexity" evidence="1">
    <location>
        <begin position="52"/>
        <end position="61"/>
    </location>
</feature>
<evidence type="ECO:0000256" key="1">
    <source>
        <dbReference type="SAM" id="MobiDB-lite"/>
    </source>
</evidence>
<evidence type="ECO:0000313" key="3">
    <source>
        <dbReference type="Proteomes" id="UP000631114"/>
    </source>
</evidence>
<feature type="compositionally biased region" description="Basic and acidic residues" evidence="1">
    <location>
        <begin position="965"/>
        <end position="979"/>
    </location>
</feature>
<evidence type="ECO:0000313" key="2">
    <source>
        <dbReference type="EMBL" id="KAF9599946.1"/>
    </source>
</evidence>
<reference evidence="2 3" key="1">
    <citation type="submission" date="2020-10" db="EMBL/GenBank/DDBJ databases">
        <title>The Coptis chinensis genome and diversification of protoberbering-type alkaloids.</title>
        <authorList>
            <person name="Wang B."/>
            <person name="Shu S."/>
            <person name="Song C."/>
            <person name="Liu Y."/>
        </authorList>
    </citation>
    <scope>NUCLEOTIDE SEQUENCE [LARGE SCALE GENOMIC DNA]</scope>
    <source>
        <strain evidence="2">HL-2020</strain>
        <tissue evidence="2">Leaf</tissue>
    </source>
</reference>
<feature type="region of interest" description="Disordered" evidence="1">
    <location>
        <begin position="2386"/>
        <end position="2535"/>
    </location>
</feature>
<feature type="compositionally biased region" description="Gly residues" evidence="1">
    <location>
        <begin position="98"/>
        <end position="109"/>
    </location>
</feature>
<feature type="region of interest" description="Disordered" evidence="1">
    <location>
        <begin position="276"/>
        <end position="303"/>
    </location>
</feature>
<feature type="compositionally biased region" description="Low complexity" evidence="1">
    <location>
        <begin position="1024"/>
        <end position="1039"/>
    </location>
</feature>
<feature type="compositionally biased region" description="Basic and acidic residues" evidence="1">
    <location>
        <begin position="393"/>
        <end position="406"/>
    </location>
</feature>
<gene>
    <name evidence="2" type="ORF">IFM89_001981</name>
</gene>
<feature type="region of interest" description="Disordered" evidence="1">
    <location>
        <begin position="1"/>
        <end position="175"/>
    </location>
</feature>
<feature type="region of interest" description="Disordered" evidence="1">
    <location>
        <begin position="2342"/>
        <end position="2369"/>
    </location>
</feature>
<organism evidence="2 3">
    <name type="scientific">Coptis chinensis</name>
    <dbReference type="NCBI Taxonomy" id="261450"/>
    <lineage>
        <taxon>Eukaryota</taxon>
        <taxon>Viridiplantae</taxon>
        <taxon>Streptophyta</taxon>
        <taxon>Embryophyta</taxon>
        <taxon>Tracheophyta</taxon>
        <taxon>Spermatophyta</taxon>
        <taxon>Magnoliopsida</taxon>
        <taxon>Ranunculales</taxon>
        <taxon>Ranunculaceae</taxon>
        <taxon>Coptidoideae</taxon>
        <taxon>Coptis</taxon>
    </lineage>
</organism>
<feature type="compositionally biased region" description="Gly residues" evidence="1">
    <location>
        <begin position="40"/>
        <end position="51"/>
    </location>
</feature>
<dbReference type="CDD" id="cd22249">
    <property type="entry name" value="UDM1_RNF168_RNF169-like"/>
    <property type="match status" value="1"/>
</dbReference>
<feature type="compositionally biased region" description="Basic and acidic residues" evidence="1">
    <location>
        <begin position="362"/>
        <end position="378"/>
    </location>
</feature>
<name>A0A835HJ42_9MAGN</name>
<feature type="region of interest" description="Disordered" evidence="1">
    <location>
        <begin position="361"/>
        <end position="476"/>
    </location>
</feature>
<proteinExistence type="predicted"/>
<feature type="region of interest" description="Disordered" evidence="1">
    <location>
        <begin position="1735"/>
        <end position="1767"/>
    </location>
</feature>
<feature type="region of interest" description="Disordered" evidence="1">
    <location>
        <begin position="814"/>
        <end position="873"/>
    </location>
</feature>
<feature type="compositionally biased region" description="Low complexity" evidence="1">
    <location>
        <begin position="25"/>
        <end position="39"/>
    </location>
</feature>
<dbReference type="EMBL" id="JADFTS010000006">
    <property type="protein sequence ID" value="KAF9599946.1"/>
    <property type="molecule type" value="Genomic_DNA"/>
</dbReference>
<feature type="region of interest" description="Disordered" evidence="1">
    <location>
        <begin position="925"/>
        <end position="983"/>
    </location>
</feature>
<dbReference type="OrthoDB" id="1931055at2759"/>
<feature type="compositionally biased region" description="Polar residues" evidence="1">
    <location>
        <begin position="1260"/>
        <end position="1276"/>
    </location>
</feature>
<feature type="compositionally biased region" description="Low complexity" evidence="1">
    <location>
        <begin position="2391"/>
        <end position="2403"/>
    </location>
</feature>
<feature type="compositionally biased region" description="Polar residues" evidence="1">
    <location>
        <begin position="1744"/>
        <end position="1757"/>
    </location>
</feature>
<keyword evidence="3" id="KW-1185">Reference proteome</keyword>
<dbReference type="InterPro" id="IPR051195">
    <property type="entry name" value="Fungal_stress_NST1"/>
</dbReference>
<feature type="region of interest" description="Disordered" evidence="1">
    <location>
        <begin position="1103"/>
        <end position="1122"/>
    </location>
</feature>
<feature type="region of interest" description="Disordered" evidence="1">
    <location>
        <begin position="1006"/>
        <end position="1051"/>
    </location>
</feature>
<accession>A0A835HJ42</accession>
<feature type="compositionally biased region" description="Polar residues" evidence="1">
    <location>
        <begin position="458"/>
        <end position="470"/>
    </location>
</feature>
<feature type="compositionally biased region" description="Polar residues" evidence="1">
    <location>
        <begin position="2153"/>
        <end position="2165"/>
    </location>
</feature>
<feature type="region of interest" description="Disordered" evidence="1">
    <location>
        <begin position="2146"/>
        <end position="2169"/>
    </location>
</feature>
<dbReference type="PANTHER" id="PTHR31780">
    <property type="entry name" value="STRESS RESPONSE PROTEIN NST1-RELATED"/>
    <property type="match status" value="1"/>
</dbReference>
<feature type="compositionally biased region" description="Acidic residues" evidence="1">
    <location>
        <begin position="1107"/>
        <end position="1122"/>
    </location>
</feature>
<feature type="compositionally biased region" description="Polar residues" evidence="1">
    <location>
        <begin position="10"/>
        <end position="24"/>
    </location>
</feature>
<feature type="compositionally biased region" description="Basic and acidic residues" evidence="1">
    <location>
        <begin position="413"/>
        <end position="425"/>
    </location>
</feature>
<feature type="region of interest" description="Disordered" evidence="1">
    <location>
        <begin position="1253"/>
        <end position="1276"/>
    </location>
</feature>
<feature type="region of interest" description="Disordered" evidence="1">
    <location>
        <begin position="226"/>
        <end position="255"/>
    </location>
</feature>
<dbReference type="PANTHER" id="PTHR31780:SF10">
    <property type="entry name" value="LD36051P"/>
    <property type="match status" value="1"/>
</dbReference>
<protein>
    <submittedName>
        <fullName evidence="2">Uncharacterized protein</fullName>
    </submittedName>
</protein>
<comment type="caution">
    <text evidence="2">The sequence shown here is derived from an EMBL/GenBank/DDBJ whole genome shotgun (WGS) entry which is preliminary data.</text>
</comment>
<feature type="compositionally biased region" description="Polar residues" evidence="1">
    <location>
        <begin position="2404"/>
        <end position="2435"/>
    </location>
</feature>
<feature type="region of interest" description="Disordered" evidence="1">
    <location>
        <begin position="628"/>
        <end position="690"/>
    </location>
</feature>
<sequence length="2535" mass="276567">MANHGVGNSKFVSVNLNKSYGQQQRSSSSRDLGGSRVRSSGGGNGVSGGSGMVVLSRSRSSIVGGAFQKGGPKLSVPPPLNLPSLRKEHEKFDSSTSGSGGSAGSGSTGAGNRPANSSIGWTKPAPSVLQEKDSGNGSGNGSDHPLFERARVGSPRATGIDLSSSSAHSSDRLLKGNSVYMPPSVRSGVIGSSVAGPTNEVFSVHRAVVLRGEDFPSLQATLPVTTGGAQKHKDNLNQKQNQKVGSEASDEQMSNSHLRTPFVMQPQNQSLRLVGNASDGKEGVTHRSGGSRTSEQLRKQDDIFPSPLPLVRLNHRSDWADDERDTGYGFLDRDRDRGHLRNEFFRDRDFDFPKVGMQPRTSVHDFSEGRGLRHDEVGRPPSGGFLRGNTYTRDVRSPSRENRDGGSWRAPSHTKEGFGGRDFGIDRNGVGARPYGGDRVTNNENKYGQSPFRENNWDAFSNGISGNQDSRFGRRDMGSRQTVNHMGESYNGRGVEQTKLDHYGGDLAIRHRGDSYQNGSLPRSSGKGFLVSDPILNVGKEKRVTSGKQYLEEPYLKDFNSVTGFDGTDPFTGTFAGVLKRKKDVLKQAEFHDPVRDSFEAELERVQKLQEQERQRVIDEQERALELARKEEEERERISREEEERRRRVEEEAREAAWRAEHERLEAVRRAEEQKTAREEEKRRLLMEEERRKEAARQKLLELEARIARRQAEGPKENDFSSAVRDERVSGVFQEKDVPRVSDVVDWEDGERMVERITSSASSDSSIMNRSLEINSRPQFYRDGDSAFLDRGNPSNSWRRDLYDNGNNSSLIWQDQENGYRSPRRDPFSAGRAFGRKEFYGGPSAIPAKTSSRGGIPEPPMVDEFPHSRGNRWNLTGDGDHFNRNSDADPEFHDVGWGISRLRGNHPSSYPERLYQNSDSDGFSSFVKSRHSMRQPRVLPPPSLASMHKNTFRAPIEPHSSSVFRDSEPSYHHAPRRSDPILQTRYEASYQEELDHSRMADYQKEDTISQDQNGAKDATPRCDSQSSLSVSSPPTSPTHLSHDDLEDSGESPSLQIAAEGEEVCLIDNEGATSVAEVCTTGKVMATSSISNLEDEEWEIENHRDLAEQEEYEEEENGYRDEDEVLEGDDENVGLPQEFEDLHLDEKDSSSRRSQLVFGFDESVDVVMPSGDDSERIFKNEERKIGIQQISSGDLEEVGRLDEVVGIGENLQTESSSSRVILETSKLVLETEKAVSDVGLQLVDADHSSAASAACLHDSSEAPSISSTPPQQPVASSVDTAIPSLTTQPAMSTISAVSKQPDVPVKLQFGLFSGPPLIPSPIPAIQIGSIQMPLHLHPQVGQSLTQLRPPQAPFFQFGQLRYPSPVSQGILPLGPPSMSYVQPSVPASYSFNQNKEGSLNRQEGQDLCVQKHFANDNLQANSVGNQSGVEKLVDQSREDPCKKVDVLSVRQAAENEVMVSHSQANSLLLGQRKLRPEPTVEVNSGYQYLDGKKNYRSIVNNRPMQNQLQAEQTQAQFLSKAPGPMSSSRGKRYVYTVKNSGSRSSLPVSDYPHTEYRGLQRRARQKVHRTEFRVRENVDKRQREALLPSNCTEPEEKSSFSGRISGTSMLSVGKEAFGNKTSKQIVEAESLNTDAVSAHDVDIGSKLQKQPDKELPAKELTFVYNSCSNEGNSDRNNSFDEDVDALQSGIVRIFKQPGIEAPSDEDDFIEVRSKRQMLNDRREQREKEIRANARVVKAPKKRRSVSQNNVSTISNKSSAPLGGEASQRTHYKSVIRDGRTFERPTGFTNNSNASLPLAPIGTPVYKDSQADIRPYNTKYAQSPQSGSIPVISSNGTNLVPSLPFENIKVVSDSVPTSLGPWGSARGNQQSRPHGTISKALAYFLQQSPTVYQVMALTQTQLDEAMKPTRLDKHVASIGDRNSAVIEPNKLSSSIVTKDKPFSSSASPLNSLLAGEKIQFGAVTSPTILPPSSLVSNGMGPKGSCRSDLPVEHNLSAIENECSLFFGKDKHVNESCVDLEDSEAEAEAAASAVAVAAISSDEIVCSGCSVSVADTKSFGVAENEGLASEGGVISDRQLPSQSRVEESLTVALPADLSVDTPSLSLWPSLPSPQHTCGQMLSHFSGGPPTHFPCYEMNPMLGGPIFAFGPHDEAAGTQSQSEKGNASGSGPLGAWQQCHSGVDSFYGPHAGFTGPFISPSGGIPGVQGPPHMVVYNHFTPVGQFGQVGLSFMGATYIPSGKQPDWKHNPASSGMGMGEGEINNMNLPSVQHNSSNMPTPIQHLAPGSPLLPLASPLAMFDMSPFQSSGELPVQARWSHFSATPLHSAPLSMPSQQHADAVLPAQFSHGSTNDRSSGNRFQEPCSSATTDNGRNFSVEAAATVSQFPDELGLMDTSSTSSGTRVSASRPISYSSTITNGKAQSVVTQNSSRSPGQSAGDSSSNYNSSSNNSNQSNNSSFKTHSTQQQTASAQQYLHSSGYNDHRGVGVSQKVGSGGEWPHRRMGFQGRNQSSGTDKKGASKVKQIYVAKPATRQTSPGV</sequence>
<dbReference type="Proteomes" id="UP000631114">
    <property type="component" value="Unassembled WGS sequence"/>
</dbReference>
<feature type="compositionally biased region" description="Low complexity" evidence="1">
    <location>
        <begin position="2436"/>
        <end position="2469"/>
    </location>
</feature>
<feature type="compositionally biased region" description="Polar residues" evidence="1">
    <location>
        <begin position="2343"/>
        <end position="2369"/>
    </location>
</feature>